<reference evidence="1 2" key="1">
    <citation type="submission" date="2016-11" db="EMBL/GenBank/DDBJ databases">
        <title>Complete Genome Sequence of Bradyrhizobium sp. strain J5, an isolated from soybean nodule in Hokkaido.</title>
        <authorList>
            <person name="Kanehara K."/>
        </authorList>
    </citation>
    <scope>NUCLEOTIDE SEQUENCE [LARGE SCALE GENOMIC DNA]</scope>
    <source>
        <strain evidence="1 2">J5</strain>
    </source>
</reference>
<dbReference type="RefSeq" id="WP_028160486.1">
    <property type="nucleotide sequence ID" value="NZ_CP017637.1"/>
</dbReference>
<name>A0A1L3FP94_BRAJP</name>
<dbReference type="AlphaFoldDB" id="A0A1L3FP94"/>
<dbReference type="EMBL" id="CP017637">
    <property type="protein sequence ID" value="APG15088.1"/>
    <property type="molecule type" value="Genomic_DNA"/>
</dbReference>
<organism evidence="1 2">
    <name type="scientific">Bradyrhizobium japonicum</name>
    <dbReference type="NCBI Taxonomy" id="375"/>
    <lineage>
        <taxon>Bacteria</taxon>
        <taxon>Pseudomonadati</taxon>
        <taxon>Pseudomonadota</taxon>
        <taxon>Alphaproteobacteria</taxon>
        <taxon>Hyphomicrobiales</taxon>
        <taxon>Nitrobacteraceae</taxon>
        <taxon>Bradyrhizobium</taxon>
    </lineage>
</organism>
<dbReference type="OrthoDB" id="9858915at2"/>
<evidence type="ECO:0000313" key="2">
    <source>
        <dbReference type="Proteomes" id="UP000181962"/>
    </source>
</evidence>
<proteinExistence type="predicted"/>
<dbReference type="Proteomes" id="UP000181962">
    <property type="component" value="Chromosome"/>
</dbReference>
<protein>
    <submittedName>
        <fullName evidence="1">Uncharacterized protein</fullName>
    </submittedName>
</protein>
<dbReference type="GeneID" id="92969780"/>
<evidence type="ECO:0000313" key="1">
    <source>
        <dbReference type="EMBL" id="APG15088.1"/>
    </source>
</evidence>
<sequence>MPGATQDVHRVETYFVAIEIIAADFSGRYTFYPSDGLAPNRAHVDYLEDHLPSLTPLGANMFVEGSTDLFAFPNPVAKPYHRIVIHETPLANGWALPDLFTK</sequence>
<gene>
    <name evidence="1" type="ORF">BKD09_42965</name>
</gene>
<accession>A0A1L3FP94</accession>